<comment type="subcellular location">
    <subcellularLocation>
        <location evidence="1">Cytoplasm</location>
    </subcellularLocation>
</comment>
<evidence type="ECO:0000256" key="3">
    <source>
        <dbReference type="ARBA" id="ARBA00022722"/>
    </source>
</evidence>
<proteinExistence type="predicted"/>
<protein>
    <submittedName>
        <fullName evidence="7">Endonuclease V</fullName>
    </submittedName>
</protein>
<evidence type="ECO:0000313" key="8">
    <source>
        <dbReference type="Proteomes" id="UP000010556"/>
    </source>
</evidence>
<feature type="region of interest" description="Disordered" evidence="6">
    <location>
        <begin position="84"/>
        <end position="187"/>
    </location>
</feature>
<evidence type="ECO:0000256" key="6">
    <source>
        <dbReference type="SAM" id="MobiDB-lite"/>
    </source>
</evidence>
<evidence type="ECO:0000256" key="2">
    <source>
        <dbReference type="ARBA" id="ARBA00022490"/>
    </source>
</evidence>
<keyword evidence="5" id="KW-0378">Hydrolase</keyword>
<keyword evidence="4 7" id="KW-0255">Endonuclease</keyword>
<dbReference type="GO" id="GO:0005737">
    <property type="term" value="C:cytoplasm"/>
    <property type="evidence" value="ECO:0007669"/>
    <property type="project" value="UniProtKB-SubCell"/>
</dbReference>
<accession>L5MIV2</accession>
<reference evidence="8" key="1">
    <citation type="journal article" date="2013" name="Science">
        <title>Comparative analysis of bat genomes provides insight into the evolution of flight and immunity.</title>
        <authorList>
            <person name="Zhang G."/>
            <person name="Cowled C."/>
            <person name="Shi Z."/>
            <person name="Huang Z."/>
            <person name="Bishop-Lilly K.A."/>
            <person name="Fang X."/>
            <person name="Wynne J.W."/>
            <person name="Xiong Z."/>
            <person name="Baker M.L."/>
            <person name="Zhao W."/>
            <person name="Tachedjian M."/>
            <person name="Zhu Y."/>
            <person name="Zhou P."/>
            <person name="Jiang X."/>
            <person name="Ng J."/>
            <person name="Yang L."/>
            <person name="Wu L."/>
            <person name="Xiao J."/>
            <person name="Feng Y."/>
            <person name="Chen Y."/>
            <person name="Sun X."/>
            <person name="Zhang Y."/>
            <person name="Marsh G.A."/>
            <person name="Crameri G."/>
            <person name="Broder C.C."/>
            <person name="Frey K.G."/>
            <person name="Wang L.F."/>
            <person name="Wang J."/>
        </authorList>
    </citation>
    <scope>NUCLEOTIDE SEQUENCE [LARGE SCALE GENOMIC DNA]</scope>
</reference>
<keyword evidence="8" id="KW-1185">Reference proteome</keyword>
<dbReference type="AlphaFoldDB" id="L5MIV2"/>
<dbReference type="GO" id="GO:0003727">
    <property type="term" value="F:single-stranded RNA binding"/>
    <property type="evidence" value="ECO:0007669"/>
    <property type="project" value="TreeGrafter"/>
</dbReference>
<keyword evidence="3" id="KW-0540">Nuclease</keyword>
<evidence type="ECO:0000256" key="5">
    <source>
        <dbReference type="ARBA" id="ARBA00022801"/>
    </source>
</evidence>
<evidence type="ECO:0000256" key="4">
    <source>
        <dbReference type="ARBA" id="ARBA00022759"/>
    </source>
</evidence>
<dbReference type="GO" id="GO:0006281">
    <property type="term" value="P:DNA repair"/>
    <property type="evidence" value="ECO:0007669"/>
    <property type="project" value="InterPro"/>
</dbReference>
<dbReference type="Gene3D" id="3.30.2170.10">
    <property type="entry name" value="archaeoglobus fulgidus dsm 4304 superfamily"/>
    <property type="match status" value="1"/>
</dbReference>
<evidence type="ECO:0000256" key="1">
    <source>
        <dbReference type="ARBA" id="ARBA00004496"/>
    </source>
</evidence>
<organism evidence="7 8">
    <name type="scientific">Myotis davidii</name>
    <name type="common">David's myotis</name>
    <dbReference type="NCBI Taxonomy" id="225400"/>
    <lineage>
        <taxon>Eukaryota</taxon>
        <taxon>Metazoa</taxon>
        <taxon>Chordata</taxon>
        <taxon>Craniata</taxon>
        <taxon>Vertebrata</taxon>
        <taxon>Euteleostomi</taxon>
        <taxon>Mammalia</taxon>
        <taxon>Eutheria</taxon>
        <taxon>Laurasiatheria</taxon>
        <taxon>Chiroptera</taxon>
        <taxon>Yangochiroptera</taxon>
        <taxon>Vespertilionidae</taxon>
        <taxon>Myotis</taxon>
    </lineage>
</organism>
<dbReference type="Proteomes" id="UP000010556">
    <property type="component" value="Unassembled WGS sequence"/>
</dbReference>
<dbReference type="GO" id="GO:0005730">
    <property type="term" value="C:nucleolus"/>
    <property type="evidence" value="ECO:0007669"/>
    <property type="project" value="TreeGrafter"/>
</dbReference>
<dbReference type="PANTHER" id="PTHR28511">
    <property type="entry name" value="ENDONUCLEASE V"/>
    <property type="match status" value="1"/>
</dbReference>
<dbReference type="InterPro" id="IPR007581">
    <property type="entry name" value="Endonuclease-V"/>
</dbReference>
<keyword evidence="2" id="KW-0963">Cytoplasm</keyword>
<sequence>MGLARLPDRVVLPTSRGLGTELRSGGEKTGVAAWMRVNVLYEDSRLVHLTAPYLSGFLAFREVPFLVDAVQRLQEKEPSLMPQAGPAVLLSPAPEVGLSRGERVQEGLPRGHAPPSPQADIRSRDYIRRTLGGPRPPAPGQERKAQRPNVWPKGGPEEPPGEGRTPEAHSPGLRTHPGAPDPGAQEQ</sequence>
<dbReference type="PANTHER" id="PTHR28511:SF1">
    <property type="entry name" value="ENDONUCLEASE V"/>
    <property type="match status" value="1"/>
</dbReference>
<dbReference type="Pfam" id="PF04493">
    <property type="entry name" value="Endonuclease_5"/>
    <property type="match status" value="1"/>
</dbReference>
<name>L5MIV2_MYODS</name>
<dbReference type="EMBL" id="KB099074">
    <property type="protein sequence ID" value="ELK38306.1"/>
    <property type="molecule type" value="Genomic_DNA"/>
</dbReference>
<gene>
    <name evidence="7" type="ORF">MDA_GLEAN10010168</name>
</gene>
<evidence type="ECO:0000313" key="7">
    <source>
        <dbReference type="EMBL" id="ELK38306.1"/>
    </source>
</evidence>
<dbReference type="GO" id="GO:0016891">
    <property type="term" value="F:RNA endonuclease activity producing 5'-phosphomonoesters, hydrolytic mechanism"/>
    <property type="evidence" value="ECO:0007669"/>
    <property type="project" value="TreeGrafter"/>
</dbReference>